<dbReference type="InterPro" id="IPR054722">
    <property type="entry name" value="PolX-like_BBD"/>
</dbReference>
<dbReference type="EMBL" id="JACGWN010000015">
    <property type="protein sequence ID" value="KAL0401325.1"/>
    <property type="molecule type" value="Genomic_DNA"/>
</dbReference>
<evidence type="ECO:0000313" key="6">
    <source>
        <dbReference type="EMBL" id="KAL0401325.1"/>
    </source>
</evidence>
<dbReference type="InterPro" id="IPR043502">
    <property type="entry name" value="DNA/RNA_pol_sf"/>
</dbReference>
<keyword evidence="1" id="KW-0378">Hydrolase</keyword>
<dbReference type="InterPro" id="IPR013103">
    <property type="entry name" value="RVT_2"/>
</dbReference>
<dbReference type="PANTHER" id="PTHR11439">
    <property type="entry name" value="GAG-POL-RELATED RETROTRANSPOSON"/>
    <property type="match status" value="1"/>
</dbReference>
<accession>A0AAW2TAC1</accession>
<evidence type="ECO:0000259" key="3">
    <source>
        <dbReference type="Pfam" id="PF07727"/>
    </source>
</evidence>
<keyword evidence="1" id="KW-0645">Protease</keyword>
<dbReference type="Pfam" id="PF25597">
    <property type="entry name" value="SH3_retrovirus"/>
    <property type="match status" value="1"/>
</dbReference>
<keyword evidence="1" id="KW-0064">Aspartyl protease</keyword>
<dbReference type="Pfam" id="PF07727">
    <property type="entry name" value="RVT_2"/>
    <property type="match status" value="1"/>
</dbReference>
<sequence length="815" mass="91245">MQRNEVVSVSELMEALKMVQTKVPQDPVRVHFAQDTDMAGIILHKKTEKAGSRNWIVDSGATNHMCGDACAFHSLTKLPNPIKIHLPDNSVSYATHTGNITLSPTLTLSNVLLIPSFKHNLLSVSQLCQSLSIAFVFLTSSCILQDLTTKRPLAIGTKVGKLYFLDPNSFYVSPQHTCYSAEDCSAHNENFVIWHRRLGHPSLAVLTHVKELDIGAISKDHGQKGYKLFDLDNHVIIISRDVTFHEHIFPYINHSELSPSPMLIPTSVLDHHTDLIQPVLPPAPISDPIPPPPTLPITQIPDSDPPLRRSQRHIKTPTWLTDFHCNHSSDSFIHSSALALSHTDFLAALSTIQEPSTYLQAKGCKEWEDAMCQEIEALEKNETWEVVPLPKGKKSIGCKWVYKVKVRADGSIDRYKARLVAKGYNQVEGLDYVDRFSPVAKAVTVCAFLAVATGFCWPIHQVDINNAFLHGFMEEDIYIKAPDGYHVQPGQSSYDHCLFTKQSIEGVIALIVYVDDVLITCSCEARIAEHKFIQDIIRDAGLEFARPACSPLPIGLKLSSHTSATLSDPEPFRRLVRRLLYMSLTRPDISFGAQQLSQFVHTPCQIHLDAALHLEATHHARRAEVRRAYDETIREILDVKVTEDTPIIQFEKAEHSGPKNSYNDALVISALLANYEVGRIFIDSGSSADILFGDAYDQMQLEDILLEKTYPQRFSSCNFHVSFENQIFYARRSWGSTRRPSPITKALYRNCAEKTKRSSNEAPKEAPSCRWGKDGEPEEDPETSKGTPPKVQLAEELLNIELVPKDTEKVTQIGS</sequence>
<dbReference type="SUPFAM" id="SSF56672">
    <property type="entry name" value="DNA/RNA polymerases"/>
    <property type="match status" value="1"/>
</dbReference>
<dbReference type="GO" id="GO:0004190">
    <property type="term" value="F:aspartic-type endopeptidase activity"/>
    <property type="evidence" value="ECO:0007669"/>
    <property type="project" value="UniProtKB-KW"/>
</dbReference>
<dbReference type="InterPro" id="IPR057670">
    <property type="entry name" value="SH3_retrovirus"/>
</dbReference>
<feature type="domain" description="Reverse transcriptase Ty1/copia-type" evidence="3">
    <location>
        <begin position="381"/>
        <end position="488"/>
    </location>
</feature>
<gene>
    <name evidence="6" type="ORF">Slati_4162400</name>
</gene>
<evidence type="ECO:0000256" key="2">
    <source>
        <dbReference type="SAM" id="MobiDB-lite"/>
    </source>
</evidence>
<feature type="domain" description="Retroviral polymerase SH3-like" evidence="5">
    <location>
        <begin position="220"/>
        <end position="254"/>
    </location>
</feature>
<reference evidence="6" key="2">
    <citation type="journal article" date="2024" name="Plant">
        <title>Genomic evolution and insights into agronomic trait innovations of Sesamum species.</title>
        <authorList>
            <person name="Miao H."/>
            <person name="Wang L."/>
            <person name="Qu L."/>
            <person name="Liu H."/>
            <person name="Sun Y."/>
            <person name="Le M."/>
            <person name="Wang Q."/>
            <person name="Wei S."/>
            <person name="Zheng Y."/>
            <person name="Lin W."/>
            <person name="Duan Y."/>
            <person name="Cao H."/>
            <person name="Xiong S."/>
            <person name="Wang X."/>
            <person name="Wei L."/>
            <person name="Li C."/>
            <person name="Ma Q."/>
            <person name="Ju M."/>
            <person name="Zhao R."/>
            <person name="Li G."/>
            <person name="Mu C."/>
            <person name="Tian Q."/>
            <person name="Mei H."/>
            <person name="Zhang T."/>
            <person name="Gao T."/>
            <person name="Zhang H."/>
        </authorList>
    </citation>
    <scope>NUCLEOTIDE SEQUENCE</scope>
    <source>
        <strain evidence="6">KEN1</strain>
    </source>
</reference>
<feature type="region of interest" description="Disordered" evidence="2">
    <location>
        <begin position="754"/>
        <end position="791"/>
    </location>
</feature>
<dbReference type="Pfam" id="PF22936">
    <property type="entry name" value="Pol_BBD"/>
    <property type="match status" value="1"/>
</dbReference>
<feature type="domain" description="Retrovirus-related Pol polyprotein from transposon TNT 1-94-like beta-barrel" evidence="4">
    <location>
        <begin position="55"/>
        <end position="129"/>
    </location>
</feature>
<protein>
    <submittedName>
        <fullName evidence="6">Retrovirus-related Pol polyprotein from transposon RE1</fullName>
    </submittedName>
</protein>
<feature type="compositionally biased region" description="Basic and acidic residues" evidence="2">
    <location>
        <begin position="754"/>
        <end position="764"/>
    </location>
</feature>
<dbReference type="PANTHER" id="PTHR11439:SF465">
    <property type="entry name" value="REVERSE TRANSCRIPTASE TY1_COPIA-TYPE DOMAIN-CONTAINING PROTEIN"/>
    <property type="match status" value="1"/>
</dbReference>
<evidence type="ECO:0000259" key="4">
    <source>
        <dbReference type="Pfam" id="PF22936"/>
    </source>
</evidence>
<dbReference type="AlphaFoldDB" id="A0AAW2TAC1"/>
<comment type="caution">
    <text evidence="6">The sequence shown here is derived from an EMBL/GenBank/DDBJ whole genome shotgun (WGS) entry which is preliminary data.</text>
</comment>
<proteinExistence type="predicted"/>
<organism evidence="6">
    <name type="scientific">Sesamum latifolium</name>
    <dbReference type="NCBI Taxonomy" id="2727402"/>
    <lineage>
        <taxon>Eukaryota</taxon>
        <taxon>Viridiplantae</taxon>
        <taxon>Streptophyta</taxon>
        <taxon>Embryophyta</taxon>
        <taxon>Tracheophyta</taxon>
        <taxon>Spermatophyta</taxon>
        <taxon>Magnoliopsida</taxon>
        <taxon>eudicotyledons</taxon>
        <taxon>Gunneridae</taxon>
        <taxon>Pentapetalae</taxon>
        <taxon>asterids</taxon>
        <taxon>lamiids</taxon>
        <taxon>Lamiales</taxon>
        <taxon>Pedaliaceae</taxon>
        <taxon>Sesamum</taxon>
    </lineage>
</organism>
<name>A0AAW2TAC1_9LAMI</name>
<evidence type="ECO:0000259" key="5">
    <source>
        <dbReference type="Pfam" id="PF25597"/>
    </source>
</evidence>
<reference evidence="6" key="1">
    <citation type="submission" date="2020-06" db="EMBL/GenBank/DDBJ databases">
        <authorList>
            <person name="Li T."/>
            <person name="Hu X."/>
            <person name="Zhang T."/>
            <person name="Song X."/>
            <person name="Zhang H."/>
            <person name="Dai N."/>
            <person name="Sheng W."/>
            <person name="Hou X."/>
            <person name="Wei L."/>
        </authorList>
    </citation>
    <scope>NUCLEOTIDE SEQUENCE</scope>
    <source>
        <strain evidence="6">KEN1</strain>
        <tissue evidence="6">Leaf</tissue>
    </source>
</reference>
<evidence type="ECO:0000256" key="1">
    <source>
        <dbReference type="ARBA" id="ARBA00022750"/>
    </source>
</evidence>